<dbReference type="STRING" id="453.Lfee_0685"/>
<evidence type="ECO:0000313" key="2">
    <source>
        <dbReference type="EMBL" id="KTD02847.1"/>
    </source>
</evidence>
<dbReference type="AlphaFoldDB" id="A0A0W0U511"/>
<dbReference type="Pfam" id="PF02627">
    <property type="entry name" value="CMD"/>
    <property type="match status" value="1"/>
</dbReference>
<dbReference type="Proteomes" id="UP000054698">
    <property type="component" value="Unassembled WGS sequence"/>
</dbReference>
<reference evidence="3 5" key="2">
    <citation type="submission" date="2018-06" db="EMBL/GenBank/DDBJ databases">
        <authorList>
            <consortium name="Pathogen Informatics"/>
            <person name="Doyle S."/>
        </authorList>
    </citation>
    <scope>NUCLEOTIDE SEQUENCE [LARGE SCALE GENOMIC DNA]</scope>
    <source>
        <strain evidence="3 5">NCTC12022</strain>
    </source>
</reference>
<feature type="domain" description="Carboxymuconolactone decarboxylase-like" evidence="1">
    <location>
        <begin position="45"/>
        <end position="108"/>
    </location>
</feature>
<keyword evidence="4" id="KW-1185">Reference proteome</keyword>
<proteinExistence type="predicted"/>
<dbReference type="PATRIC" id="fig|453.4.peg.744"/>
<dbReference type="EMBL" id="UASS01000004">
    <property type="protein sequence ID" value="SPX59941.1"/>
    <property type="molecule type" value="Genomic_DNA"/>
</dbReference>
<dbReference type="RefSeq" id="WP_058443899.1">
    <property type="nucleotide sequence ID" value="NZ_CAAAHT010000021.1"/>
</dbReference>
<dbReference type="PANTHER" id="PTHR35446:SF3">
    <property type="entry name" value="CMD DOMAIN-CONTAINING PROTEIN"/>
    <property type="match status" value="1"/>
</dbReference>
<dbReference type="PANTHER" id="PTHR35446">
    <property type="entry name" value="SI:CH211-175M2.5"/>
    <property type="match status" value="1"/>
</dbReference>
<accession>A0A0W0U511</accession>
<dbReference type="Proteomes" id="UP000251942">
    <property type="component" value="Unassembled WGS sequence"/>
</dbReference>
<dbReference type="GO" id="GO:0051920">
    <property type="term" value="F:peroxiredoxin activity"/>
    <property type="evidence" value="ECO:0007669"/>
    <property type="project" value="InterPro"/>
</dbReference>
<reference evidence="2 4" key="1">
    <citation type="submission" date="2015-11" db="EMBL/GenBank/DDBJ databases">
        <title>Genomic analysis of 38 Legionella species identifies large and diverse effector repertoires.</title>
        <authorList>
            <person name="Burstein D."/>
            <person name="Amaro F."/>
            <person name="Zusman T."/>
            <person name="Lifshitz Z."/>
            <person name="Cohen O."/>
            <person name="Gilbert J.A."/>
            <person name="Pupko T."/>
            <person name="Shuman H.A."/>
            <person name="Segal G."/>
        </authorList>
    </citation>
    <scope>NUCLEOTIDE SEQUENCE [LARGE SCALE GENOMIC DNA]</scope>
    <source>
        <strain evidence="2 4">WO-44C</strain>
    </source>
</reference>
<dbReference type="InterPro" id="IPR029032">
    <property type="entry name" value="AhpD-like"/>
</dbReference>
<dbReference type="InterPro" id="IPR003779">
    <property type="entry name" value="CMD-like"/>
</dbReference>
<protein>
    <submittedName>
        <fullName evidence="2">24 kDa macrophage-induced major protein</fullName>
    </submittedName>
</protein>
<dbReference type="Gene3D" id="1.20.1290.10">
    <property type="entry name" value="AhpD-like"/>
    <property type="match status" value="1"/>
</dbReference>
<evidence type="ECO:0000313" key="3">
    <source>
        <dbReference type="EMBL" id="SPX59941.1"/>
    </source>
</evidence>
<dbReference type="OrthoDB" id="9808310at2"/>
<evidence type="ECO:0000259" key="1">
    <source>
        <dbReference type="Pfam" id="PF02627"/>
    </source>
</evidence>
<evidence type="ECO:0000313" key="4">
    <source>
        <dbReference type="Proteomes" id="UP000054698"/>
    </source>
</evidence>
<gene>
    <name evidence="2" type="ORF">Lfee_0685</name>
    <name evidence="3" type="ORF">NCTC12022_00652</name>
</gene>
<dbReference type="EMBL" id="LNYB01000021">
    <property type="protein sequence ID" value="KTD02847.1"/>
    <property type="molecule type" value="Genomic_DNA"/>
</dbReference>
<organism evidence="2 4">
    <name type="scientific">Legionella feeleii</name>
    <dbReference type="NCBI Taxonomy" id="453"/>
    <lineage>
        <taxon>Bacteria</taxon>
        <taxon>Pseudomonadati</taxon>
        <taxon>Pseudomonadota</taxon>
        <taxon>Gammaproteobacteria</taxon>
        <taxon>Legionellales</taxon>
        <taxon>Legionellaceae</taxon>
        <taxon>Legionella</taxon>
    </lineage>
</organism>
<evidence type="ECO:0000313" key="5">
    <source>
        <dbReference type="Proteomes" id="UP000251942"/>
    </source>
</evidence>
<dbReference type="SUPFAM" id="SSF69118">
    <property type="entry name" value="AhpD-like"/>
    <property type="match status" value="1"/>
</dbReference>
<sequence>MTEKYTMKATLVDKASSDWVKELFERSQTEAKMIPNLFRAMANAPEILQTYLDAYNNFARHSGFSAAEQQIIFLVISYENGCDYCVAAHSTAAEFQAKVPQDTVDAIRNDNPVPDQKMQTLIEFTREMLWSRGNPSPKSVEEFIHAGYQEKQILDLVLAIAAKTLSNYTNHLFQTPIDPVFKAREFKVIKFASRVLNYFKR</sequence>
<name>A0A0W0U511_9GAMM</name>